<proteinExistence type="predicted"/>
<dbReference type="EMBL" id="CM044701">
    <property type="protein sequence ID" value="KAI5681813.1"/>
    <property type="molecule type" value="Genomic_DNA"/>
</dbReference>
<gene>
    <name evidence="1" type="ORF">M9H77_03041</name>
</gene>
<comment type="caution">
    <text evidence="1">The sequence shown here is derived from an EMBL/GenBank/DDBJ whole genome shotgun (WGS) entry which is preliminary data.</text>
</comment>
<keyword evidence="2" id="KW-1185">Reference proteome</keyword>
<reference evidence="2" key="1">
    <citation type="journal article" date="2023" name="Nat. Plants">
        <title>Single-cell RNA sequencing provides a high-resolution roadmap for understanding the multicellular compartmentation of specialized metabolism.</title>
        <authorList>
            <person name="Sun S."/>
            <person name="Shen X."/>
            <person name="Li Y."/>
            <person name="Li Y."/>
            <person name="Wang S."/>
            <person name="Li R."/>
            <person name="Zhang H."/>
            <person name="Shen G."/>
            <person name="Guo B."/>
            <person name="Wei J."/>
            <person name="Xu J."/>
            <person name="St-Pierre B."/>
            <person name="Chen S."/>
            <person name="Sun C."/>
        </authorList>
    </citation>
    <scope>NUCLEOTIDE SEQUENCE [LARGE SCALE GENOMIC DNA]</scope>
</reference>
<organism evidence="1 2">
    <name type="scientific">Catharanthus roseus</name>
    <name type="common">Madagascar periwinkle</name>
    <name type="synonym">Vinca rosea</name>
    <dbReference type="NCBI Taxonomy" id="4058"/>
    <lineage>
        <taxon>Eukaryota</taxon>
        <taxon>Viridiplantae</taxon>
        <taxon>Streptophyta</taxon>
        <taxon>Embryophyta</taxon>
        <taxon>Tracheophyta</taxon>
        <taxon>Spermatophyta</taxon>
        <taxon>Magnoliopsida</taxon>
        <taxon>eudicotyledons</taxon>
        <taxon>Gunneridae</taxon>
        <taxon>Pentapetalae</taxon>
        <taxon>asterids</taxon>
        <taxon>lamiids</taxon>
        <taxon>Gentianales</taxon>
        <taxon>Apocynaceae</taxon>
        <taxon>Rauvolfioideae</taxon>
        <taxon>Vinceae</taxon>
        <taxon>Catharanthinae</taxon>
        <taxon>Catharanthus</taxon>
    </lineage>
</organism>
<name>A0ACC0CAJ7_CATRO</name>
<accession>A0ACC0CAJ7</accession>
<evidence type="ECO:0000313" key="2">
    <source>
        <dbReference type="Proteomes" id="UP001060085"/>
    </source>
</evidence>
<sequence length="115" mass="12999">MPNLWSRNFFKVSRHPSSSKTASSATVRRWTKFFIKMWRLLELGCPRAIEWSIAPWGANIETDVRTTSLCRLESLATSLLMFHILSLRDCNSCSMSIKGSSCVVLLEFSQKGVGP</sequence>
<evidence type="ECO:0000313" key="1">
    <source>
        <dbReference type="EMBL" id="KAI5681813.1"/>
    </source>
</evidence>
<protein>
    <submittedName>
        <fullName evidence="1">Uncharacterized protein</fullName>
    </submittedName>
</protein>
<dbReference type="Proteomes" id="UP001060085">
    <property type="component" value="Linkage Group LG01"/>
</dbReference>